<evidence type="ECO:0000256" key="1">
    <source>
        <dbReference type="SAM" id="MobiDB-lite"/>
    </source>
</evidence>
<keyword evidence="2" id="KW-0472">Membrane</keyword>
<keyword evidence="2" id="KW-1133">Transmembrane helix</keyword>
<evidence type="ECO:0000313" key="4">
    <source>
        <dbReference type="Proteomes" id="UP001601197"/>
    </source>
</evidence>
<comment type="caution">
    <text evidence="3">The sequence shown here is derived from an EMBL/GenBank/DDBJ whole genome shotgun (WGS) entry which is preliminary data.</text>
</comment>
<dbReference type="Proteomes" id="UP001601197">
    <property type="component" value="Unassembled WGS sequence"/>
</dbReference>
<reference evidence="3 4" key="1">
    <citation type="submission" date="2024-10" db="EMBL/GenBank/DDBJ databases">
        <title>The Natural Products Discovery Center: Release of the First 8490 Sequenced Strains for Exploring Actinobacteria Biosynthetic Diversity.</title>
        <authorList>
            <person name="Kalkreuter E."/>
            <person name="Kautsar S.A."/>
            <person name="Yang D."/>
            <person name="Bader C.D."/>
            <person name="Teijaro C.N."/>
            <person name="Fluegel L."/>
            <person name="Davis C.M."/>
            <person name="Simpson J.R."/>
            <person name="Lauterbach L."/>
            <person name="Steele A.D."/>
            <person name="Gui C."/>
            <person name="Meng S."/>
            <person name="Li G."/>
            <person name="Viehrig K."/>
            <person name="Ye F."/>
            <person name="Su P."/>
            <person name="Kiefer A.F."/>
            <person name="Nichols A."/>
            <person name="Cepeda A.J."/>
            <person name="Yan W."/>
            <person name="Fan B."/>
            <person name="Jiang Y."/>
            <person name="Adhikari A."/>
            <person name="Zheng C.-J."/>
            <person name="Schuster L."/>
            <person name="Cowan T.M."/>
            <person name="Smanski M.J."/>
            <person name="Chevrette M.G."/>
            <person name="De Carvalho L.P.S."/>
            <person name="Shen B."/>
        </authorList>
    </citation>
    <scope>NUCLEOTIDE SEQUENCE [LARGE SCALE GENOMIC DNA]</scope>
    <source>
        <strain evidence="3 4">NPDC007147</strain>
    </source>
</reference>
<name>A0ABW6L6F4_9ACTN</name>
<feature type="transmembrane region" description="Helical" evidence="2">
    <location>
        <begin position="54"/>
        <end position="76"/>
    </location>
</feature>
<dbReference type="Pfam" id="PF20088">
    <property type="entry name" value="DUF6480"/>
    <property type="match status" value="1"/>
</dbReference>
<organism evidence="3 4">
    <name type="scientific">Streptomyces kebangsaanensis</name>
    <dbReference type="NCBI Taxonomy" id="864058"/>
    <lineage>
        <taxon>Bacteria</taxon>
        <taxon>Bacillati</taxon>
        <taxon>Actinomycetota</taxon>
        <taxon>Actinomycetes</taxon>
        <taxon>Kitasatosporales</taxon>
        <taxon>Streptomycetaceae</taxon>
        <taxon>Streptomyces</taxon>
    </lineage>
</organism>
<evidence type="ECO:0000313" key="3">
    <source>
        <dbReference type="EMBL" id="MFE9174282.1"/>
    </source>
</evidence>
<feature type="region of interest" description="Disordered" evidence="1">
    <location>
        <begin position="1"/>
        <end position="47"/>
    </location>
</feature>
<dbReference type="InterPro" id="IPR045512">
    <property type="entry name" value="DUF6480"/>
</dbReference>
<dbReference type="EMBL" id="JBIAFJ010000049">
    <property type="protein sequence ID" value="MFE9174282.1"/>
    <property type="molecule type" value="Genomic_DNA"/>
</dbReference>
<keyword evidence="4" id="KW-1185">Reference proteome</keyword>
<dbReference type="RefSeq" id="WP_073951466.1">
    <property type="nucleotide sequence ID" value="NZ_JBIAFJ010000049.1"/>
</dbReference>
<keyword evidence="2" id="KW-0812">Transmembrane</keyword>
<protein>
    <submittedName>
        <fullName evidence="3">DUF6480 family protein</fullName>
    </submittedName>
</protein>
<gene>
    <name evidence="3" type="ORF">ACFYNZ_33410</name>
</gene>
<accession>A0ABW6L6F4</accession>
<evidence type="ECO:0000256" key="2">
    <source>
        <dbReference type="SAM" id="Phobius"/>
    </source>
</evidence>
<sequence length="77" mass="8005">MSYVNPDPEPERTPGLEPGGGVPPGETPPAESSMPEAGPRQPDSTSRGWAKAPLILILVLVLVVAIGFLTYALGLIL</sequence>
<proteinExistence type="predicted"/>